<evidence type="ECO:0000313" key="2">
    <source>
        <dbReference type="EMBL" id="GAA0554252.1"/>
    </source>
</evidence>
<dbReference type="EMBL" id="BAAABZ010000071">
    <property type="protein sequence ID" value="GAA0554252.1"/>
    <property type="molecule type" value="Genomic_DNA"/>
</dbReference>
<comment type="caution">
    <text evidence="2">The sequence shown here is derived from an EMBL/GenBank/DDBJ whole genome shotgun (WGS) entry which is preliminary data.</text>
</comment>
<proteinExistence type="predicted"/>
<sequence>MTAEPELPGVDEYADRLETAHRTSTWPGIPPADNTTAPGQPLQLELPHPTDEPTSTSHATRPTAIR</sequence>
<evidence type="ECO:0000313" key="3">
    <source>
        <dbReference type="Proteomes" id="UP001501576"/>
    </source>
</evidence>
<accession>A0ABP3NZK3</accession>
<protein>
    <submittedName>
        <fullName evidence="2">Uncharacterized protein</fullName>
    </submittedName>
</protein>
<feature type="region of interest" description="Disordered" evidence="1">
    <location>
        <begin position="1"/>
        <end position="66"/>
    </location>
</feature>
<organism evidence="2 3">
    <name type="scientific">Streptomyces mordarskii</name>
    <dbReference type="NCBI Taxonomy" id="1226758"/>
    <lineage>
        <taxon>Bacteria</taxon>
        <taxon>Bacillati</taxon>
        <taxon>Actinomycetota</taxon>
        <taxon>Actinomycetes</taxon>
        <taxon>Kitasatosporales</taxon>
        <taxon>Streptomycetaceae</taxon>
        <taxon>Streptomyces</taxon>
    </lineage>
</organism>
<dbReference type="RefSeq" id="WP_346160810.1">
    <property type="nucleotide sequence ID" value="NZ_BAAABZ010000071.1"/>
</dbReference>
<name>A0ABP3NZK3_9ACTN</name>
<evidence type="ECO:0000256" key="1">
    <source>
        <dbReference type="SAM" id="MobiDB-lite"/>
    </source>
</evidence>
<dbReference type="Proteomes" id="UP001501576">
    <property type="component" value="Unassembled WGS sequence"/>
</dbReference>
<reference evidence="3" key="1">
    <citation type="journal article" date="2019" name="Int. J. Syst. Evol. Microbiol.">
        <title>The Global Catalogue of Microorganisms (GCM) 10K type strain sequencing project: providing services to taxonomists for standard genome sequencing and annotation.</title>
        <authorList>
            <consortium name="The Broad Institute Genomics Platform"/>
            <consortium name="The Broad Institute Genome Sequencing Center for Infectious Disease"/>
            <person name="Wu L."/>
            <person name="Ma J."/>
        </authorList>
    </citation>
    <scope>NUCLEOTIDE SEQUENCE [LARGE SCALE GENOMIC DNA]</scope>
    <source>
        <strain evidence="3">JCM 5052</strain>
    </source>
</reference>
<keyword evidence="3" id="KW-1185">Reference proteome</keyword>
<gene>
    <name evidence="2" type="ORF">GCM10010390_65410</name>
</gene>